<dbReference type="GO" id="GO:0042597">
    <property type="term" value="C:periplasmic space"/>
    <property type="evidence" value="ECO:0007669"/>
    <property type="project" value="InterPro"/>
</dbReference>
<gene>
    <name evidence="1" type="ORF">G3A50_16925</name>
</gene>
<dbReference type="EMBL" id="CP048630">
    <property type="protein sequence ID" value="QIB35205.1"/>
    <property type="molecule type" value="Genomic_DNA"/>
</dbReference>
<evidence type="ECO:0008006" key="3">
    <source>
        <dbReference type="Google" id="ProtNLM"/>
    </source>
</evidence>
<organism evidence="1 2">
    <name type="scientific">Ancylobacter pratisalsi</name>
    <dbReference type="NCBI Taxonomy" id="1745854"/>
    <lineage>
        <taxon>Bacteria</taxon>
        <taxon>Pseudomonadati</taxon>
        <taxon>Pseudomonadota</taxon>
        <taxon>Alphaproteobacteria</taxon>
        <taxon>Hyphomicrobiales</taxon>
        <taxon>Xanthobacteraceae</taxon>
        <taxon>Ancylobacter</taxon>
    </lineage>
</organism>
<dbReference type="AlphaFoldDB" id="A0A6P1YQ84"/>
<protein>
    <recommendedName>
        <fullName evidence="3">Spy/CpxP family protein refolding chaperone</fullName>
    </recommendedName>
</protein>
<name>A0A6P1YQ84_9HYPH</name>
<evidence type="ECO:0000313" key="1">
    <source>
        <dbReference type="EMBL" id="QIB35205.1"/>
    </source>
</evidence>
<dbReference type="Proteomes" id="UP000464751">
    <property type="component" value="Chromosome"/>
</dbReference>
<dbReference type="RefSeq" id="WP_163076350.1">
    <property type="nucleotide sequence ID" value="NZ_CP048630.1"/>
</dbReference>
<sequence>MRRFLARPSVRTVVGGTLAAGLIAALALPVMGIARVSADPLAGAPATLTAFMGGGQSGRALPAFDGTMARLAAGALLAAQETALGITPEQMPAWRAYTGALVAFIPTGTRVGRWTDKQTRDAAAAFDLVDDVTAAAIERAEAAKTLREAANALKATLTPEQLSMAQQMQAGLVERVLRFVEWRRSEGRTLPL</sequence>
<proteinExistence type="predicted"/>
<keyword evidence="2" id="KW-1185">Reference proteome</keyword>
<evidence type="ECO:0000313" key="2">
    <source>
        <dbReference type="Proteomes" id="UP000464751"/>
    </source>
</evidence>
<dbReference type="KEGG" id="apra:G3A50_16925"/>
<reference evidence="1 2" key="1">
    <citation type="submission" date="2020-02" db="EMBL/GenBank/DDBJ databases">
        <authorList>
            <person name="Li G."/>
        </authorList>
    </citation>
    <scope>NUCLEOTIDE SEQUENCE [LARGE SCALE GENOMIC DNA]</scope>
    <source>
        <strain evidence="1 2">DSM 102029</strain>
    </source>
</reference>
<accession>A0A6P1YQ84</accession>